<feature type="compositionally biased region" description="Basic and acidic residues" evidence="1">
    <location>
        <begin position="297"/>
        <end position="307"/>
    </location>
</feature>
<organism evidence="2 3">
    <name type="scientific">Drechmeria coniospora</name>
    <name type="common">Nematophagous fungus</name>
    <name type="synonym">Meria coniospora</name>
    <dbReference type="NCBI Taxonomy" id="98403"/>
    <lineage>
        <taxon>Eukaryota</taxon>
        <taxon>Fungi</taxon>
        <taxon>Dikarya</taxon>
        <taxon>Ascomycota</taxon>
        <taxon>Pezizomycotina</taxon>
        <taxon>Sordariomycetes</taxon>
        <taxon>Hypocreomycetidae</taxon>
        <taxon>Hypocreales</taxon>
        <taxon>Ophiocordycipitaceae</taxon>
        <taxon>Drechmeria</taxon>
    </lineage>
</organism>
<evidence type="ECO:0000256" key="1">
    <source>
        <dbReference type="SAM" id="MobiDB-lite"/>
    </source>
</evidence>
<accession>A0A151GFX7</accession>
<feature type="compositionally biased region" description="Basic and acidic residues" evidence="1">
    <location>
        <begin position="226"/>
        <end position="244"/>
    </location>
</feature>
<feature type="region of interest" description="Disordered" evidence="1">
    <location>
        <begin position="281"/>
        <end position="456"/>
    </location>
</feature>
<feature type="compositionally biased region" description="Polar residues" evidence="1">
    <location>
        <begin position="394"/>
        <end position="405"/>
    </location>
</feature>
<dbReference type="GeneID" id="63720580"/>
<feature type="region of interest" description="Disordered" evidence="1">
    <location>
        <begin position="135"/>
        <end position="165"/>
    </location>
</feature>
<feature type="compositionally biased region" description="Basic residues" evidence="1">
    <location>
        <begin position="149"/>
        <end position="165"/>
    </location>
</feature>
<dbReference type="Proteomes" id="UP000076580">
    <property type="component" value="Chromosome 03"/>
</dbReference>
<evidence type="ECO:0000313" key="3">
    <source>
        <dbReference type="Proteomes" id="UP000076580"/>
    </source>
</evidence>
<feature type="compositionally biased region" description="Polar residues" evidence="1">
    <location>
        <begin position="345"/>
        <end position="368"/>
    </location>
</feature>
<feature type="compositionally biased region" description="Basic and acidic residues" evidence="1">
    <location>
        <begin position="138"/>
        <end position="148"/>
    </location>
</feature>
<dbReference type="EMBL" id="LAYC01000003">
    <property type="protein sequence ID" value="KYK55972.1"/>
    <property type="molecule type" value="Genomic_DNA"/>
</dbReference>
<dbReference type="AlphaFoldDB" id="A0A151GFX7"/>
<name>A0A151GFX7_DRECN</name>
<dbReference type="RefSeq" id="XP_040655324.1">
    <property type="nucleotide sequence ID" value="XM_040805220.1"/>
</dbReference>
<sequence>MAVNSLDQPSAVDSHAFYRGWQPLPRGKADCESMTGADLSTISLADVEVAPDIPVRYEERILADCTLPLPRPQAVHQGWEPSSVSTAKCDMCHRQRCGTIQKCSVCKLSVCKECAFAARLHDDARHRLDPVSLDWDPEPLRSGRQRERMARRRPQRGTRGRHKLRDRVHARNCGSGPACGTQTQPVTPSAASSDIITLAPTVCLSTQSTLPSVDGGSAYDCIEPDLPAREEEGREGTRNQERRNGRSPSYTPSTEVHNVAKILAEMPNSDHGLVKRQRLADQYSPGNRTNSGLQPRENPHDGDRSPLDDPILPRLPCPSEISQQPRCPIYGPAPTAYPGLPPCSHRSSFPTSGYQSPGPLSNHGQNPPASACRCDQCTPTTPRGQDGHDRGPQNFDSCLQNQTPISLDPVALRERASAAGPQRGPEVTNSGLPHVPLPYHGYDGHDLPCENTSRSN</sequence>
<comment type="caution">
    <text evidence="2">The sequence shown here is derived from an EMBL/GenBank/DDBJ whole genome shotgun (WGS) entry which is preliminary data.</text>
</comment>
<dbReference type="InParanoid" id="A0A151GFX7"/>
<gene>
    <name evidence="2" type="ORF">DCS_07937</name>
</gene>
<proteinExistence type="predicted"/>
<feature type="compositionally biased region" description="Polar residues" evidence="1">
    <location>
        <begin position="284"/>
        <end position="293"/>
    </location>
</feature>
<protein>
    <submittedName>
        <fullName evidence="2">Uncharacterized protein</fullName>
    </submittedName>
</protein>
<feature type="region of interest" description="Disordered" evidence="1">
    <location>
        <begin position="207"/>
        <end position="254"/>
    </location>
</feature>
<keyword evidence="3" id="KW-1185">Reference proteome</keyword>
<reference evidence="2 3" key="1">
    <citation type="journal article" date="2016" name="Sci. Rep.">
        <title>Insights into Adaptations to a Near-Obligate Nematode Endoparasitic Lifestyle from the Finished Genome of Drechmeria coniospora.</title>
        <authorList>
            <person name="Zhang L."/>
            <person name="Zhou Z."/>
            <person name="Guo Q."/>
            <person name="Fokkens L."/>
            <person name="Miskei M."/>
            <person name="Pocsi I."/>
            <person name="Zhang W."/>
            <person name="Chen M."/>
            <person name="Wang L."/>
            <person name="Sun Y."/>
            <person name="Donzelli B.G."/>
            <person name="Gibson D.M."/>
            <person name="Nelson D.R."/>
            <person name="Luo J.G."/>
            <person name="Rep M."/>
            <person name="Liu H."/>
            <person name="Yang S."/>
            <person name="Wang J."/>
            <person name="Krasnoff S.B."/>
            <person name="Xu Y."/>
            <person name="Molnar I."/>
            <person name="Lin M."/>
        </authorList>
    </citation>
    <scope>NUCLEOTIDE SEQUENCE [LARGE SCALE GENOMIC DNA]</scope>
    <source>
        <strain evidence="2 3">ARSEF 6962</strain>
    </source>
</reference>
<evidence type="ECO:0000313" key="2">
    <source>
        <dbReference type="EMBL" id="KYK55972.1"/>
    </source>
</evidence>